<evidence type="ECO:0000259" key="1">
    <source>
        <dbReference type="Pfam" id="PF13614"/>
    </source>
</evidence>
<dbReference type="RefSeq" id="WP_092064425.1">
    <property type="nucleotide sequence ID" value="NZ_FNIN01000003.1"/>
</dbReference>
<proteinExistence type="predicted"/>
<evidence type="ECO:0000313" key="3">
    <source>
        <dbReference type="Proteomes" id="UP000199602"/>
    </source>
</evidence>
<name>A0A1H0CS46_9BACT</name>
<dbReference type="Pfam" id="PF13614">
    <property type="entry name" value="AAA_31"/>
    <property type="match status" value="1"/>
</dbReference>
<dbReference type="InterPro" id="IPR027417">
    <property type="entry name" value="P-loop_NTPase"/>
</dbReference>
<dbReference type="EMBL" id="FNIN01000003">
    <property type="protein sequence ID" value="SDN60615.1"/>
    <property type="molecule type" value="Genomic_DNA"/>
</dbReference>
<dbReference type="PANTHER" id="PTHR13696:SF69">
    <property type="entry name" value="PLASMID PARTITIONING PROTEIN-RELATED"/>
    <property type="match status" value="1"/>
</dbReference>
<dbReference type="Gene3D" id="3.40.50.300">
    <property type="entry name" value="P-loop containing nucleotide triphosphate hydrolases"/>
    <property type="match status" value="1"/>
</dbReference>
<dbReference type="OrthoDB" id="9815116at2"/>
<dbReference type="InterPro" id="IPR050678">
    <property type="entry name" value="DNA_Partitioning_ATPase"/>
</dbReference>
<dbReference type="SUPFAM" id="SSF52540">
    <property type="entry name" value="P-loop containing nucleoside triphosphate hydrolases"/>
    <property type="match status" value="1"/>
</dbReference>
<dbReference type="FunFam" id="3.40.50.300:FF:000285">
    <property type="entry name" value="Sporulation initiation inhibitor Soj"/>
    <property type="match status" value="1"/>
</dbReference>
<sequence>MPKVLAIANQKGGVGKTTTALSLGCGLSILGKKVLVLDLDAHACGTVHLGFFPGTYKTSALDIFLPNSEKQQDSLIYKKETLRFDFVPAHIKLAEVEGNLKGSPGRGWLLKKWLLRYAKDYDFVVLDCPPHTGVILLNALAAADLVIVPVQTDFLALHGLKLIFDTFRLLKIALKRNVNFKILATMYDIRTKASRRVFNLLRKKLGDKLFSTVISIDTNFREASSEGKTIFEYAPKSRGAFQYLQLAKEILRQ</sequence>
<protein>
    <submittedName>
        <fullName evidence="2">Chromosome partitioning protein</fullName>
    </submittedName>
</protein>
<dbReference type="PIRSF" id="PIRSF009320">
    <property type="entry name" value="Nuc_binding_HP_1000"/>
    <property type="match status" value="1"/>
</dbReference>
<organism evidence="2 3">
    <name type="scientific">Desulfonauticus submarinus</name>
    <dbReference type="NCBI Taxonomy" id="206665"/>
    <lineage>
        <taxon>Bacteria</taxon>
        <taxon>Pseudomonadati</taxon>
        <taxon>Thermodesulfobacteriota</taxon>
        <taxon>Desulfovibrionia</taxon>
        <taxon>Desulfovibrionales</taxon>
        <taxon>Desulfonauticaceae</taxon>
        <taxon>Desulfonauticus</taxon>
    </lineage>
</organism>
<accession>A0A1H0CS46</accession>
<dbReference type="InterPro" id="IPR025669">
    <property type="entry name" value="AAA_dom"/>
</dbReference>
<feature type="domain" description="AAA" evidence="1">
    <location>
        <begin position="3"/>
        <end position="178"/>
    </location>
</feature>
<dbReference type="PANTHER" id="PTHR13696">
    <property type="entry name" value="P-LOOP CONTAINING NUCLEOSIDE TRIPHOSPHATE HYDROLASE"/>
    <property type="match status" value="1"/>
</dbReference>
<dbReference type="Proteomes" id="UP000199602">
    <property type="component" value="Unassembled WGS sequence"/>
</dbReference>
<dbReference type="AlphaFoldDB" id="A0A1H0CS46"/>
<dbReference type="CDD" id="cd02042">
    <property type="entry name" value="ParAB_family"/>
    <property type="match status" value="1"/>
</dbReference>
<gene>
    <name evidence="2" type="ORF">SAMN04488516_103163</name>
</gene>
<evidence type="ECO:0000313" key="2">
    <source>
        <dbReference type="EMBL" id="SDN60615.1"/>
    </source>
</evidence>
<dbReference type="STRING" id="206665.SAMN04488516_103163"/>
<keyword evidence="3" id="KW-1185">Reference proteome</keyword>
<reference evidence="2 3" key="1">
    <citation type="submission" date="2016-10" db="EMBL/GenBank/DDBJ databases">
        <authorList>
            <person name="de Groot N.N."/>
        </authorList>
    </citation>
    <scope>NUCLEOTIDE SEQUENCE [LARGE SCALE GENOMIC DNA]</scope>
    <source>
        <strain evidence="2 3">DSM 15269</strain>
    </source>
</reference>